<sequence length="152" mass="16247">MVHRVLGGPPPTLVQDDAVWSSLAGGLPDPDMDARLVEPRHSPGLESGDAPETCGCPDLQQSSAPRGRPIERAMVEHDTTVRHGPPTLGLDMRAPAFTGHTRLAQPGERHHSIGRLGQVDHVSEAERLVVHGWIVTSWMVPNQGTPGGCGRT</sequence>
<accession>A0ABP8K372</accession>
<name>A0ABP8K372_9MICO</name>
<comment type="caution">
    <text evidence="2">The sequence shown here is derived from an EMBL/GenBank/DDBJ whole genome shotgun (WGS) entry which is preliminary data.</text>
</comment>
<evidence type="ECO:0000256" key="1">
    <source>
        <dbReference type="SAM" id="MobiDB-lite"/>
    </source>
</evidence>
<evidence type="ECO:0000313" key="2">
    <source>
        <dbReference type="EMBL" id="GAA4399900.1"/>
    </source>
</evidence>
<feature type="compositionally biased region" description="Basic and acidic residues" evidence="1">
    <location>
        <begin position="32"/>
        <end position="43"/>
    </location>
</feature>
<gene>
    <name evidence="2" type="ORF">GCM10023168_07960</name>
</gene>
<keyword evidence="3" id="KW-1185">Reference proteome</keyword>
<dbReference type="Proteomes" id="UP001500945">
    <property type="component" value="Unassembled WGS sequence"/>
</dbReference>
<organism evidence="2 3">
    <name type="scientific">Fodinibacter luteus</name>
    <dbReference type="NCBI Taxonomy" id="552064"/>
    <lineage>
        <taxon>Bacteria</taxon>
        <taxon>Bacillati</taxon>
        <taxon>Actinomycetota</taxon>
        <taxon>Actinomycetes</taxon>
        <taxon>Micrococcales</taxon>
        <taxon>Intrasporangiaceae</taxon>
        <taxon>Fodinibacter (ex Wang et al. 2009)</taxon>
    </lineage>
</organism>
<protein>
    <submittedName>
        <fullName evidence="2">Uncharacterized protein</fullName>
    </submittedName>
</protein>
<evidence type="ECO:0000313" key="3">
    <source>
        <dbReference type="Proteomes" id="UP001500945"/>
    </source>
</evidence>
<reference evidence="3" key="1">
    <citation type="journal article" date="2019" name="Int. J. Syst. Evol. Microbiol.">
        <title>The Global Catalogue of Microorganisms (GCM) 10K type strain sequencing project: providing services to taxonomists for standard genome sequencing and annotation.</title>
        <authorList>
            <consortium name="The Broad Institute Genomics Platform"/>
            <consortium name="The Broad Institute Genome Sequencing Center for Infectious Disease"/>
            <person name="Wu L."/>
            <person name="Ma J."/>
        </authorList>
    </citation>
    <scope>NUCLEOTIDE SEQUENCE [LARGE SCALE GENOMIC DNA]</scope>
    <source>
        <strain evidence="3">JCM 17809</strain>
    </source>
</reference>
<feature type="region of interest" description="Disordered" evidence="1">
    <location>
        <begin position="24"/>
        <end position="69"/>
    </location>
</feature>
<dbReference type="EMBL" id="BAABGM010000003">
    <property type="protein sequence ID" value="GAA4399900.1"/>
    <property type="molecule type" value="Genomic_DNA"/>
</dbReference>
<proteinExistence type="predicted"/>